<feature type="region of interest" description="Disordered" evidence="1">
    <location>
        <begin position="278"/>
        <end position="310"/>
    </location>
</feature>
<dbReference type="FunFam" id="1.10.1000.11:FF:000002">
    <property type="entry name" value="Cytohesin 1"/>
    <property type="match status" value="1"/>
</dbReference>
<organism evidence="4 5">
    <name type="scientific">Absidia repens</name>
    <dbReference type="NCBI Taxonomy" id="90262"/>
    <lineage>
        <taxon>Eukaryota</taxon>
        <taxon>Fungi</taxon>
        <taxon>Fungi incertae sedis</taxon>
        <taxon>Mucoromycota</taxon>
        <taxon>Mucoromycotina</taxon>
        <taxon>Mucoromycetes</taxon>
        <taxon>Mucorales</taxon>
        <taxon>Cunninghamellaceae</taxon>
        <taxon>Absidia</taxon>
    </lineage>
</organism>
<dbReference type="Gene3D" id="1.10.1000.11">
    <property type="entry name" value="Arf Nucleotide-binding Site Opener,domain 2"/>
    <property type="match status" value="1"/>
</dbReference>
<dbReference type="InterPro" id="IPR001849">
    <property type="entry name" value="PH_domain"/>
</dbReference>
<dbReference type="GO" id="GO:0005085">
    <property type="term" value="F:guanyl-nucleotide exchange factor activity"/>
    <property type="evidence" value="ECO:0007669"/>
    <property type="project" value="InterPro"/>
</dbReference>
<feature type="region of interest" description="Disordered" evidence="1">
    <location>
        <begin position="588"/>
        <end position="618"/>
    </location>
</feature>
<dbReference type="InterPro" id="IPR023394">
    <property type="entry name" value="Sec7_C_sf"/>
</dbReference>
<feature type="compositionally biased region" description="Basic and acidic residues" evidence="1">
    <location>
        <begin position="750"/>
        <end position="771"/>
    </location>
</feature>
<dbReference type="Pfam" id="PF00169">
    <property type="entry name" value="PH"/>
    <property type="match status" value="1"/>
</dbReference>
<feature type="compositionally biased region" description="Polar residues" evidence="1">
    <location>
        <begin position="278"/>
        <end position="292"/>
    </location>
</feature>
<proteinExistence type="predicted"/>
<dbReference type="SUPFAM" id="SSF48425">
    <property type="entry name" value="Sec7 domain"/>
    <property type="match status" value="1"/>
</dbReference>
<comment type="caution">
    <text evidence="4">The sequence shown here is derived from an EMBL/GenBank/DDBJ whole genome shotgun (WGS) entry which is preliminary data.</text>
</comment>
<dbReference type="EMBL" id="MCGE01000001">
    <property type="protein sequence ID" value="ORZ25272.1"/>
    <property type="molecule type" value="Genomic_DNA"/>
</dbReference>
<dbReference type="PROSITE" id="PS50190">
    <property type="entry name" value="SEC7"/>
    <property type="match status" value="1"/>
</dbReference>
<protein>
    <recommendedName>
        <fullName evidence="6">SEC7 domain-containing protein</fullName>
    </recommendedName>
</protein>
<dbReference type="InterPro" id="IPR000904">
    <property type="entry name" value="Sec7_dom"/>
</dbReference>
<dbReference type="InterPro" id="IPR035999">
    <property type="entry name" value="Sec7_dom_sf"/>
</dbReference>
<feature type="region of interest" description="Disordered" evidence="1">
    <location>
        <begin position="697"/>
        <end position="850"/>
    </location>
</feature>
<feature type="compositionally biased region" description="Polar residues" evidence="1">
    <location>
        <begin position="779"/>
        <end position="799"/>
    </location>
</feature>
<sequence>MSMAGSNSDTEKNDDSKTTSTFTSELHQFDFKDEAIDTALRKLLAKVILPKEAQQIDRAMEDFASHYHACNPTLTDSPDPIYAVAFSILLLHTDAHNKNVKRKMNKDTFIKRTKVIEGGESVYSEILDVMYDNIVSSEFTYAQDQQDKSSSWFSKKPSQPNSTLLHDLYPKLDQLMPPINTFGYKPTPRSAINIINIHQSIDKAPTIQLAGVRSRQQQTDGKEMYMARVCKAGVIERKYDLTHGGKRAPARGWRPFGMILSGSQIMFFGDMSTFQSWIHQQQESESPTSPTYPKQHIQHHSSYSSAPPSNVSTPTTVASLSTICSAQSYPVSSISDLPIISASSAVSTPLDSPRSSISTTTSILTSTSQTSSSSTLYLRPVQIISLSDCICLYDDAYQKYPYVFRLITGDGQQFLIRCDSAEDVDDWIQKINYMSTMKTTSVRLRPKSSATEDDATPNGSSHRQHNHQHSLSYQQQKLLHGTHYYQQNDSSSSHHWAKRESKAKSKVISLSEKLLEHKRSLEKDEQLRNQLMVLTPVQKATKDRMLLFAETIGKRLLDQRISLQRLECYREYIERELFFYQSLNATSGSGHGGHSNDLEGGGGRGGGRSGKNGRGKMSISRKLSAPLPFYSGLLQVRSAASSPKQQMESMTSTGHQLLRPPLLGMTMAPQDGNDDNAIDNTLAPSGMRIPHRSSSLLISLSGGDNKENGDDGDATENMTTGGDTVKSDHTKSSATETNRRSSCPYLDPIPKTEDLLQHGDNDGDDSGDRRTLPTLEGADNSSNNYSAKQTSYGSPSSYYQHHHPRVAEVDRISRQRSQSNPDSFVQLTGSNENKHEDGDHDDDRHPSSLQIPHIKKNRGRSVSEVTTDDEDFSIVVAHGEKDSLVNHVDRIVDAI</sequence>
<evidence type="ECO:0000259" key="2">
    <source>
        <dbReference type="PROSITE" id="PS50003"/>
    </source>
</evidence>
<feature type="compositionally biased region" description="Polar residues" evidence="1">
    <location>
        <begin position="815"/>
        <end position="831"/>
    </location>
</feature>
<feature type="compositionally biased region" description="Low complexity" evidence="1">
    <location>
        <begin position="301"/>
        <end position="310"/>
    </location>
</feature>
<dbReference type="PROSITE" id="PS50003">
    <property type="entry name" value="PH_DOMAIN"/>
    <property type="match status" value="1"/>
</dbReference>
<gene>
    <name evidence="4" type="ORF">BCR42DRAFT_485465</name>
</gene>
<dbReference type="OrthoDB" id="430364at2759"/>
<feature type="region of interest" description="Disordered" evidence="1">
    <location>
        <begin position="441"/>
        <end position="472"/>
    </location>
</feature>
<dbReference type="AlphaFoldDB" id="A0A1X2J0C2"/>
<dbReference type="Pfam" id="PF01369">
    <property type="entry name" value="Sec7"/>
    <property type="match status" value="1"/>
</dbReference>
<dbReference type="PANTHER" id="PTHR10663">
    <property type="entry name" value="GUANYL-NUCLEOTIDE EXCHANGE FACTOR"/>
    <property type="match status" value="1"/>
</dbReference>
<evidence type="ECO:0000259" key="3">
    <source>
        <dbReference type="PROSITE" id="PS50190"/>
    </source>
</evidence>
<evidence type="ECO:0000313" key="4">
    <source>
        <dbReference type="EMBL" id="ORZ25272.1"/>
    </source>
</evidence>
<dbReference type="SUPFAM" id="SSF50729">
    <property type="entry name" value="PH domain-like"/>
    <property type="match status" value="1"/>
</dbReference>
<feature type="compositionally biased region" description="Gly residues" evidence="1">
    <location>
        <begin position="589"/>
        <end position="612"/>
    </location>
</feature>
<dbReference type="Gene3D" id="2.30.29.30">
    <property type="entry name" value="Pleckstrin-homology domain (PH domain)/Phosphotyrosine-binding domain (PTB)"/>
    <property type="match status" value="2"/>
</dbReference>
<evidence type="ECO:0000313" key="5">
    <source>
        <dbReference type="Proteomes" id="UP000193560"/>
    </source>
</evidence>
<dbReference type="PANTHER" id="PTHR10663:SF405">
    <property type="entry name" value="ARF GUANINE NUCLEOTIDE EXCHANGE FACTOR SYT1"/>
    <property type="match status" value="1"/>
</dbReference>
<feature type="compositionally biased region" description="Basic and acidic residues" evidence="1">
    <location>
        <begin position="832"/>
        <end position="846"/>
    </location>
</feature>
<dbReference type="STRING" id="90262.A0A1X2J0C2"/>
<name>A0A1X2J0C2_9FUNG</name>
<evidence type="ECO:0000256" key="1">
    <source>
        <dbReference type="SAM" id="MobiDB-lite"/>
    </source>
</evidence>
<feature type="domain" description="SEC7" evidence="3">
    <location>
        <begin position="29"/>
        <end position="137"/>
    </location>
</feature>
<dbReference type="GO" id="GO:0032012">
    <property type="term" value="P:regulation of ARF protein signal transduction"/>
    <property type="evidence" value="ECO:0007669"/>
    <property type="project" value="InterPro"/>
</dbReference>
<evidence type="ECO:0008006" key="6">
    <source>
        <dbReference type="Google" id="ProtNLM"/>
    </source>
</evidence>
<dbReference type="SMART" id="SM00222">
    <property type="entry name" value="Sec7"/>
    <property type="match status" value="1"/>
</dbReference>
<accession>A0A1X2J0C2</accession>
<dbReference type="SMART" id="SM00233">
    <property type="entry name" value="PH"/>
    <property type="match status" value="1"/>
</dbReference>
<keyword evidence="5" id="KW-1185">Reference proteome</keyword>
<feature type="domain" description="PH" evidence="2">
    <location>
        <begin position="228"/>
        <end position="436"/>
    </location>
</feature>
<dbReference type="InterPro" id="IPR011993">
    <property type="entry name" value="PH-like_dom_sf"/>
</dbReference>
<dbReference type="Proteomes" id="UP000193560">
    <property type="component" value="Unassembled WGS sequence"/>
</dbReference>
<reference evidence="4 5" key="1">
    <citation type="submission" date="2016-07" db="EMBL/GenBank/DDBJ databases">
        <title>Pervasive Adenine N6-methylation of Active Genes in Fungi.</title>
        <authorList>
            <consortium name="DOE Joint Genome Institute"/>
            <person name="Mondo S.J."/>
            <person name="Dannebaum R.O."/>
            <person name="Kuo R.C."/>
            <person name="Labutti K."/>
            <person name="Haridas S."/>
            <person name="Kuo A."/>
            <person name="Salamov A."/>
            <person name="Ahrendt S.R."/>
            <person name="Lipzen A."/>
            <person name="Sullivan W."/>
            <person name="Andreopoulos W.B."/>
            <person name="Clum A."/>
            <person name="Lindquist E."/>
            <person name="Daum C."/>
            <person name="Ramamoorthy G.K."/>
            <person name="Gryganskyi A."/>
            <person name="Culley D."/>
            <person name="Magnuson J.K."/>
            <person name="James T.Y."/>
            <person name="O'Malley M.A."/>
            <person name="Stajich J.E."/>
            <person name="Spatafora J.W."/>
            <person name="Visel A."/>
            <person name="Grigoriev I.V."/>
        </authorList>
    </citation>
    <scope>NUCLEOTIDE SEQUENCE [LARGE SCALE GENOMIC DNA]</scope>
    <source>
        <strain evidence="4 5">NRRL 1336</strain>
    </source>
</reference>